<dbReference type="SUPFAM" id="SSF53597">
    <property type="entry name" value="Dihydrofolate reductase-like"/>
    <property type="match status" value="1"/>
</dbReference>
<keyword evidence="3" id="KW-0560">Oxidoreductase</keyword>
<keyword evidence="6" id="KW-1185">Reference proteome</keyword>
<sequence length="251" mass="27285">MMIEISGMALLLVRARGLDHHMVRGGGGLYSAQMDVSAMLERYAYPETAPWLRANMIASLDGGIRYQGSTSALGYAGDWALMQGLRTLADVVIMGATTVREYGAYPSEASKLAVVSRSLRLDFDGPLFTEAPAPPVVITCGAAPAERLREAEKHAEVMVCGTDSTDLGMALRRLADKGYRRQLCEGGPVLLAQIAAAGWLHELCLTLSPVITAGDAARVLDGPSIDMQRMELCHAFQDENYLFLRYRMAER</sequence>
<accession>A0A7Y9EFS8</accession>
<evidence type="ECO:0000313" key="6">
    <source>
        <dbReference type="Proteomes" id="UP000529783"/>
    </source>
</evidence>
<evidence type="ECO:0000313" key="5">
    <source>
        <dbReference type="EMBL" id="NYD46923.1"/>
    </source>
</evidence>
<evidence type="ECO:0000256" key="2">
    <source>
        <dbReference type="ARBA" id="ARBA00022857"/>
    </source>
</evidence>
<evidence type="ECO:0000259" key="4">
    <source>
        <dbReference type="Pfam" id="PF01872"/>
    </source>
</evidence>
<dbReference type="AlphaFoldDB" id="A0A7Y9EFS8"/>
<dbReference type="Gene3D" id="3.40.430.10">
    <property type="entry name" value="Dihydrofolate Reductase, subunit A"/>
    <property type="match status" value="1"/>
</dbReference>
<dbReference type="Pfam" id="PF01872">
    <property type="entry name" value="RibD_C"/>
    <property type="match status" value="1"/>
</dbReference>
<protein>
    <submittedName>
        <fullName evidence="5">Riboflavin biosynthesis pyrimidine reductase</fullName>
    </submittedName>
</protein>
<gene>
    <name evidence="5" type="ORF">BJY14_002906</name>
</gene>
<dbReference type="InterPro" id="IPR002734">
    <property type="entry name" value="RibDG_C"/>
</dbReference>
<dbReference type="GO" id="GO:0008703">
    <property type="term" value="F:5-amino-6-(5-phosphoribosylamino)uracil reductase activity"/>
    <property type="evidence" value="ECO:0007669"/>
    <property type="project" value="InterPro"/>
</dbReference>
<keyword evidence="2" id="KW-0521">NADP</keyword>
<evidence type="ECO:0000256" key="3">
    <source>
        <dbReference type="ARBA" id="ARBA00023002"/>
    </source>
</evidence>
<dbReference type="GO" id="GO:0009231">
    <property type="term" value="P:riboflavin biosynthetic process"/>
    <property type="evidence" value="ECO:0007669"/>
    <property type="project" value="InterPro"/>
</dbReference>
<comment type="caution">
    <text evidence="5">The sequence shown here is derived from an EMBL/GenBank/DDBJ whole genome shotgun (WGS) entry which is preliminary data.</text>
</comment>
<proteinExistence type="predicted"/>
<evidence type="ECO:0000256" key="1">
    <source>
        <dbReference type="ARBA" id="ARBA00005104"/>
    </source>
</evidence>
<dbReference type="Proteomes" id="UP000529783">
    <property type="component" value="Unassembled WGS sequence"/>
</dbReference>
<comment type="pathway">
    <text evidence="1">Cofactor biosynthesis; riboflavin biosynthesis.</text>
</comment>
<name>A0A7Y9EFS8_9ACTN</name>
<dbReference type="InterPro" id="IPR024072">
    <property type="entry name" value="DHFR-like_dom_sf"/>
</dbReference>
<dbReference type="InterPro" id="IPR050765">
    <property type="entry name" value="Riboflavin_Biosynth_HTPR"/>
</dbReference>
<organism evidence="5 6">
    <name type="scientific">Actinomadura luteofluorescens</name>
    <dbReference type="NCBI Taxonomy" id="46163"/>
    <lineage>
        <taxon>Bacteria</taxon>
        <taxon>Bacillati</taxon>
        <taxon>Actinomycetota</taxon>
        <taxon>Actinomycetes</taxon>
        <taxon>Streptosporangiales</taxon>
        <taxon>Thermomonosporaceae</taxon>
        <taxon>Actinomadura</taxon>
    </lineage>
</organism>
<dbReference type="PANTHER" id="PTHR38011">
    <property type="entry name" value="DIHYDROFOLATE REDUCTASE FAMILY PROTEIN (AFU_ORTHOLOGUE AFUA_8G06820)"/>
    <property type="match status" value="1"/>
</dbReference>
<reference evidence="5 6" key="1">
    <citation type="submission" date="2020-07" db="EMBL/GenBank/DDBJ databases">
        <title>Sequencing the genomes of 1000 actinobacteria strains.</title>
        <authorList>
            <person name="Klenk H.-P."/>
        </authorList>
    </citation>
    <scope>NUCLEOTIDE SEQUENCE [LARGE SCALE GENOMIC DNA]</scope>
    <source>
        <strain evidence="5 6">DSM 40398</strain>
    </source>
</reference>
<dbReference type="PANTHER" id="PTHR38011:SF7">
    <property type="entry name" value="2,5-DIAMINO-6-RIBOSYLAMINO-4(3H)-PYRIMIDINONE 5'-PHOSPHATE REDUCTASE"/>
    <property type="match status" value="1"/>
</dbReference>
<feature type="domain" description="Bacterial bifunctional deaminase-reductase C-terminal" evidence="4">
    <location>
        <begin position="50"/>
        <end position="239"/>
    </location>
</feature>
<dbReference type="EMBL" id="JACCBA010000001">
    <property type="protein sequence ID" value="NYD46923.1"/>
    <property type="molecule type" value="Genomic_DNA"/>
</dbReference>